<keyword evidence="3" id="KW-1185">Reference proteome</keyword>
<organism evidence="2 3">
    <name type="scientific">Colocasia esculenta</name>
    <name type="common">Wild taro</name>
    <name type="synonym">Arum esculentum</name>
    <dbReference type="NCBI Taxonomy" id="4460"/>
    <lineage>
        <taxon>Eukaryota</taxon>
        <taxon>Viridiplantae</taxon>
        <taxon>Streptophyta</taxon>
        <taxon>Embryophyta</taxon>
        <taxon>Tracheophyta</taxon>
        <taxon>Spermatophyta</taxon>
        <taxon>Magnoliopsida</taxon>
        <taxon>Liliopsida</taxon>
        <taxon>Araceae</taxon>
        <taxon>Aroideae</taxon>
        <taxon>Colocasieae</taxon>
        <taxon>Colocasia</taxon>
    </lineage>
</organism>
<reference evidence="2" key="1">
    <citation type="submission" date="2017-07" db="EMBL/GenBank/DDBJ databases">
        <title>Taro Niue Genome Assembly and Annotation.</title>
        <authorList>
            <person name="Atibalentja N."/>
            <person name="Keating K."/>
            <person name="Fields C.J."/>
        </authorList>
    </citation>
    <scope>NUCLEOTIDE SEQUENCE</scope>
    <source>
        <strain evidence="2">Niue_2</strain>
        <tissue evidence="2">Leaf</tissue>
    </source>
</reference>
<evidence type="ECO:0000313" key="2">
    <source>
        <dbReference type="EMBL" id="MQM17989.1"/>
    </source>
</evidence>
<proteinExistence type="predicted"/>
<feature type="chain" id="PRO_5032560627" evidence="1">
    <location>
        <begin position="19"/>
        <end position="232"/>
    </location>
</feature>
<protein>
    <submittedName>
        <fullName evidence="2">Uncharacterized protein</fullName>
    </submittedName>
</protein>
<evidence type="ECO:0000256" key="1">
    <source>
        <dbReference type="SAM" id="SignalP"/>
    </source>
</evidence>
<dbReference type="AlphaFoldDB" id="A0A843XES3"/>
<accession>A0A843XES3</accession>
<keyword evidence="1" id="KW-0732">Signal</keyword>
<dbReference type="EMBL" id="NMUH01007891">
    <property type="protein sequence ID" value="MQM17989.1"/>
    <property type="molecule type" value="Genomic_DNA"/>
</dbReference>
<sequence>MLLFLLLSSPFSPSPWWGSSLPPSQVFGHDGGAGVLVAEHWSGVERGGGGHSDVKGPNGSSSSISYEERDGSIRRVHHLKATPCLSPSGCDSVVTFSLLSVFLVFGLSKGGMLWVWALGQSFPRALSSDEERDGSIPFSIIPSSWLRCVCLCWPTVLLGVPRGVSCVSCAYWTCLGYEPAMSFACCGCPAYSQFTRCSALEGLSRLDVVYRCLGPPVPMLVEVVLQAAGVLE</sequence>
<gene>
    <name evidence="2" type="ORF">Taro_050973</name>
</gene>
<name>A0A843XES3_COLES</name>
<evidence type="ECO:0000313" key="3">
    <source>
        <dbReference type="Proteomes" id="UP000652761"/>
    </source>
</evidence>
<comment type="caution">
    <text evidence="2">The sequence shown here is derived from an EMBL/GenBank/DDBJ whole genome shotgun (WGS) entry which is preliminary data.</text>
</comment>
<dbReference type="Proteomes" id="UP000652761">
    <property type="component" value="Unassembled WGS sequence"/>
</dbReference>
<feature type="signal peptide" evidence="1">
    <location>
        <begin position="1"/>
        <end position="18"/>
    </location>
</feature>